<comment type="caution">
    <text evidence="5">The sequence shown here is derived from an EMBL/GenBank/DDBJ whole genome shotgun (WGS) entry which is preliminary data.</text>
</comment>
<dbReference type="Proteomes" id="UP000326380">
    <property type="component" value="Unassembled WGS sequence"/>
</dbReference>
<keyword evidence="6" id="KW-1185">Reference proteome</keyword>
<evidence type="ECO:0000256" key="2">
    <source>
        <dbReference type="ARBA" id="ARBA00022723"/>
    </source>
</evidence>
<evidence type="ECO:0000256" key="3">
    <source>
        <dbReference type="ARBA" id="ARBA00023004"/>
    </source>
</evidence>
<keyword evidence="2" id="KW-0479">Metal-binding</keyword>
<dbReference type="InterPro" id="IPR017941">
    <property type="entry name" value="Rieske_2Fe-2S"/>
</dbReference>
<evidence type="ECO:0000313" key="5">
    <source>
        <dbReference type="EMBL" id="KAA9333511.1"/>
    </source>
</evidence>
<keyword evidence="4" id="KW-0411">Iron-sulfur</keyword>
<gene>
    <name evidence="5" type="ORF">F0P96_09535</name>
</gene>
<dbReference type="GO" id="GO:0046872">
    <property type="term" value="F:metal ion binding"/>
    <property type="evidence" value="ECO:0007669"/>
    <property type="project" value="UniProtKB-KW"/>
</dbReference>
<dbReference type="SUPFAM" id="SSF50022">
    <property type="entry name" value="ISP domain"/>
    <property type="match status" value="1"/>
</dbReference>
<protein>
    <submittedName>
        <fullName evidence="5">Rieske 2Fe-2S domain-containing protein</fullName>
    </submittedName>
</protein>
<organism evidence="5 6">
    <name type="scientific">Hymenobacter busanensis</name>
    <dbReference type="NCBI Taxonomy" id="2607656"/>
    <lineage>
        <taxon>Bacteria</taxon>
        <taxon>Pseudomonadati</taxon>
        <taxon>Bacteroidota</taxon>
        <taxon>Cytophagia</taxon>
        <taxon>Cytophagales</taxon>
        <taxon>Hymenobacteraceae</taxon>
        <taxon>Hymenobacter</taxon>
    </lineage>
</organism>
<dbReference type="PROSITE" id="PS51296">
    <property type="entry name" value="RIESKE"/>
    <property type="match status" value="1"/>
</dbReference>
<proteinExistence type="predicted"/>
<evidence type="ECO:0000256" key="4">
    <source>
        <dbReference type="ARBA" id="ARBA00023014"/>
    </source>
</evidence>
<accession>A0A7L5A3J1</accession>
<evidence type="ECO:0000256" key="1">
    <source>
        <dbReference type="ARBA" id="ARBA00022714"/>
    </source>
</evidence>
<evidence type="ECO:0000313" key="6">
    <source>
        <dbReference type="Proteomes" id="UP000326380"/>
    </source>
</evidence>
<name>A0A7L5A3J1_9BACT</name>
<reference evidence="5 6" key="1">
    <citation type="submission" date="2019-09" db="EMBL/GenBank/DDBJ databases">
        <title>Genome sequence of Hymenobacter sp. M3.</title>
        <authorList>
            <person name="Srinivasan S."/>
        </authorList>
    </citation>
    <scope>NUCLEOTIDE SEQUENCE [LARGE SCALE GENOMIC DNA]</scope>
    <source>
        <strain evidence="5 6">M3</strain>
    </source>
</reference>
<sequence>MFSHAPLHPLRQLLVACVLLIGLTACGSSSSNPQPQIPTALVNENINLTNQQYSALRLDGGYVYLSSGVRGIIVLRRNSQQYLAFERNCPYLPGEACATVGVHSSGLYFEDTCCGSKFDLEGQVTAGPAQRQLRQYITALSGNFLSITN</sequence>
<keyword evidence="3" id="KW-0408">Iron</keyword>
<dbReference type="AlphaFoldDB" id="A0A7L5A3J1"/>
<dbReference type="EMBL" id="VTWU01000003">
    <property type="protein sequence ID" value="KAA9333511.1"/>
    <property type="molecule type" value="Genomic_DNA"/>
</dbReference>
<keyword evidence="1" id="KW-0001">2Fe-2S</keyword>
<dbReference type="GO" id="GO:0051537">
    <property type="term" value="F:2 iron, 2 sulfur cluster binding"/>
    <property type="evidence" value="ECO:0007669"/>
    <property type="project" value="UniProtKB-KW"/>
</dbReference>
<dbReference type="InterPro" id="IPR036922">
    <property type="entry name" value="Rieske_2Fe-2S_sf"/>
</dbReference>
<dbReference type="Gene3D" id="2.102.10.10">
    <property type="entry name" value="Rieske [2Fe-2S] iron-sulphur domain"/>
    <property type="match status" value="1"/>
</dbReference>